<dbReference type="EMBL" id="JACSDY010000005">
    <property type="protein sequence ID" value="KAF7427581.1"/>
    <property type="molecule type" value="Genomic_DNA"/>
</dbReference>
<accession>A0A834UB58</accession>
<gene>
    <name evidence="2" type="ORF">H0235_007275</name>
</gene>
<feature type="region of interest" description="Disordered" evidence="1">
    <location>
        <begin position="1"/>
        <end position="80"/>
    </location>
</feature>
<dbReference type="AlphaFoldDB" id="A0A834UB58"/>
<comment type="caution">
    <text evidence="2">The sequence shown here is derived from an EMBL/GenBank/DDBJ whole genome shotgun (WGS) entry which is preliminary data.</text>
</comment>
<keyword evidence="3" id="KW-1185">Reference proteome</keyword>
<dbReference type="Proteomes" id="UP000600918">
    <property type="component" value="Unassembled WGS sequence"/>
</dbReference>
<organism evidence="2 3">
    <name type="scientific">Vespula pensylvanica</name>
    <name type="common">Western yellow jacket</name>
    <name type="synonym">Wasp</name>
    <dbReference type="NCBI Taxonomy" id="30213"/>
    <lineage>
        <taxon>Eukaryota</taxon>
        <taxon>Metazoa</taxon>
        <taxon>Ecdysozoa</taxon>
        <taxon>Arthropoda</taxon>
        <taxon>Hexapoda</taxon>
        <taxon>Insecta</taxon>
        <taxon>Pterygota</taxon>
        <taxon>Neoptera</taxon>
        <taxon>Endopterygota</taxon>
        <taxon>Hymenoptera</taxon>
        <taxon>Apocrita</taxon>
        <taxon>Aculeata</taxon>
        <taxon>Vespoidea</taxon>
        <taxon>Vespidae</taxon>
        <taxon>Vespinae</taxon>
        <taxon>Vespula</taxon>
    </lineage>
</organism>
<protein>
    <submittedName>
        <fullName evidence="2">Uncharacterized protein</fullName>
    </submittedName>
</protein>
<evidence type="ECO:0000256" key="1">
    <source>
        <dbReference type="SAM" id="MobiDB-lite"/>
    </source>
</evidence>
<name>A0A834UB58_VESPE</name>
<sequence length="112" mass="12537">MTKKVPSENSLSAVTMLWPGGNKYGGSNQRYNDNDNDDNDDNATTRHDGDGDGDGDDDVDDDDDDDDYDNEYSDVDDVSCSMRYGRERARSFLLSEKNKSRAEEYKSVKSTA</sequence>
<evidence type="ECO:0000313" key="2">
    <source>
        <dbReference type="EMBL" id="KAF7427581.1"/>
    </source>
</evidence>
<evidence type="ECO:0000313" key="3">
    <source>
        <dbReference type="Proteomes" id="UP000600918"/>
    </source>
</evidence>
<reference evidence="2" key="1">
    <citation type="journal article" date="2020" name="G3 (Bethesda)">
        <title>High-Quality Assemblies for Three Invasive Social Wasps from the &lt;i&gt;Vespula&lt;/i&gt; Genus.</title>
        <authorList>
            <person name="Harrop T.W.R."/>
            <person name="Guhlin J."/>
            <person name="McLaughlin G.M."/>
            <person name="Permina E."/>
            <person name="Stockwell P."/>
            <person name="Gilligan J."/>
            <person name="Le Lec M.F."/>
            <person name="Gruber M.A.M."/>
            <person name="Quinn O."/>
            <person name="Lovegrove M."/>
            <person name="Duncan E.J."/>
            <person name="Remnant E.J."/>
            <person name="Van Eeckhoven J."/>
            <person name="Graham B."/>
            <person name="Knapp R.A."/>
            <person name="Langford K.W."/>
            <person name="Kronenberg Z."/>
            <person name="Press M.O."/>
            <person name="Eacker S.M."/>
            <person name="Wilson-Rankin E.E."/>
            <person name="Purcell J."/>
            <person name="Lester P.J."/>
            <person name="Dearden P.K."/>
        </authorList>
    </citation>
    <scope>NUCLEOTIDE SEQUENCE</scope>
    <source>
        <strain evidence="2">Volc-1</strain>
    </source>
</reference>
<feature type="compositionally biased region" description="Acidic residues" evidence="1">
    <location>
        <begin position="51"/>
        <end position="77"/>
    </location>
</feature>
<proteinExistence type="predicted"/>